<feature type="transmembrane region" description="Helical" evidence="1">
    <location>
        <begin position="134"/>
        <end position="153"/>
    </location>
</feature>
<comment type="caution">
    <text evidence="2">The sequence shown here is derived from an EMBL/GenBank/DDBJ whole genome shotgun (WGS) entry which is preliminary data.</text>
</comment>
<organism evidence="2 3">
    <name type="scientific">Meloidogyne enterolobii</name>
    <name type="common">Root-knot nematode worm</name>
    <name type="synonym">Meloidogyne mayaguensis</name>
    <dbReference type="NCBI Taxonomy" id="390850"/>
    <lineage>
        <taxon>Eukaryota</taxon>
        <taxon>Metazoa</taxon>
        <taxon>Ecdysozoa</taxon>
        <taxon>Nematoda</taxon>
        <taxon>Chromadorea</taxon>
        <taxon>Rhabditida</taxon>
        <taxon>Tylenchina</taxon>
        <taxon>Tylenchomorpha</taxon>
        <taxon>Tylenchoidea</taxon>
        <taxon>Meloidogynidae</taxon>
        <taxon>Meloidogyninae</taxon>
        <taxon>Meloidogyne</taxon>
    </lineage>
</organism>
<sequence>MFVYTFWTYWFLPFNLFKLPGVYLIIFTFMANHFYYVEGSATAILLLNRLTALYWPLKYEKVNLGFRLKTSINSDLEEIMVLGNYSYLYTSSNTNLAYFNSEVVIWVHDDNATFTLFTESKPDDPNDPLLTAEFSGAFTIICLLINLGCLLVYKKTKIVSSQQTDSKQKMEARLTIYSFLTFFGQLLFTSYMIILYISASQLQKFGIDPDLAELIFLTVYNQFAWVSDISTIAIPAFLLLWASEMMHSHIYKLIRIICCLPKENNNVVMVIPKQAFTSSTTNTLKQTNS</sequence>
<dbReference type="OrthoDB" id="5864862at2759"/>
<evidence type="ECO:0000313" key="2">
    <source>
        <dbReference type="EMBL" id="CAD2209042.1"/>
    </source>
</evidence>
<keyword evidence="1" id="KW-0472">Membrane</keyword>
<feature type="transmembrane region" description="Helical" evidence="1">
    <location>
        <begin position="219"/>
        <end position="242"/>
    </location>
</feature>
<feature type="transmembrane region" description="Helical" evidence="1">
    <location>
        <begin position="34"/>
        <end position="57"/>
    </location>
</feature>
<dbReference type="AlphaFoldDB" id="A0A6V7YBV8"/>
<proteinExistence type="predicted"/>
<feature type="transmembrane region" description="Helical" evidence="1">
    <location>
        <begin position="174"/>
        <end position="199"/>
    </location>
</feature>
<dbReference type="Proteomes" id="UP000580250">
    <property type="component" value="Unassembled WGS sequence"/>
</dbReference>
<evidence type="ECO:0000313" key="3">
    <source>
        <dbReference type="Proteomes" id="UP000580250"/>
    </source>
</evidence>
<keyword evidence="1" id="KW-0812">Transmembrane</keyword>
<name>A0A6V7YBV8_MELEN</name>
<gene>
    <name evidence="2" type="ORF">MENT_LOCUS63148</name>
</gene>
<protein>
    <submittedName>
        <fullName evidence="2">Uncharacterized protein</fullName>
    </submittedName>
</protein>
<dbReference type="EMBL" id="CAJEWN010003983">
    <property type="protein sequence ID" value="CAD2209042.1"/>
    <property type="molecule type" value="Genomic_DNA"/>
</dbReference>
<evidence type="ECO:0000256" key="1">
    <source>
        <dbReference type="SAM" id="Phobius"/>
    </source>
</evidence>
<feature type="transmembrane region" description="Helical" evidence="1">
    <location>
        <begin position="6"/>
        <end position="27"/>
    </location>
</feature>
<accession>A0A6V7YBV8</accession>
<keyword evidence="1" id="KW-1133">Transmembrane helix</keyword>
<reference evidence="2 3" key="1">
    <citation type="submission" date="2020-08" db="EMBL/GenBank/DDBJ databases">
        <authorList>
            <person name="Koutsovoulos G."/>
            <person name="Danchin GJ E."/>
        </authorList>
    </citation>
    <scope>NUCLEOTIDE SEQUENCE [LARGE SCALE GENOMIC DNA]</scope>
</reference>